<accession>A0ABV8S3D4</accession>
<dbReference type="Pfam" id="PF14331">
    <property type="entry name" value="IcmF-related_N"/>
    <property type="match status" value="1"/>
</dbReference>
<gene>
    <name evidence="3" type="ORF">ACFO0J_16715</name>
</gene>
<dbReference type="SUPFAM" id="SSF54106">
    <property type="entry name" value="LysM domain"/>
    <property type="match status" value="1"/>
</dbReference>
<reference evidence="4" key="1">
    <citation type="journal article" date="2019" name="Int. J. Syst. Evol. Microbiol.">
        <title>The Global Catalogue of Microorganisms (GCM) 10K type strain sequencing project: providing services to taxonomists for standard genome sequencing and annotation.</title>
        <authorList>
            <consortium name="The Broad Institute Genomics Platform"/>
            <consortium name="The Broad Institute Genome Sequencing Center for Infectious Disease"/>
            <person name="Wu L."/>
            <person name="Ma J."/>
        </authorList>
    </citation>
    <scope>NUCLEOTIDE SEQUENCE [LARGE SCALE GENOMIC DNA]</scope>
    <source>
        <strain evidence="4">CGMCC 1.19029</strain>
    </source>
</reference>
<feature type="transmembrane region" description="Helical" evidence="1">
    <location>
        <begin position="5"/>
        <end position="24"/>
    </location>
</feature>
<keyword evidence="1" id="KW-1133">Transmembrane helix</keyword>
<keyword evidence="1" id="KW-0472">Membrane</keyword>
<feature type="transmembrane region" description="Helical" evidence="1">
    <location>
        <begin position="30"/>
        <end position="49"/>
    </location>
</feature>
<dbReference type="PANTHER" id="PTHR36153">
    <property type="entry name" value="INNER MEMBRANE PROTEIN-RELATED"/>
    <property type="match status" value="1"/>
</dbReference>
<feature type="domain" description="LysM" evidence="2">
    <location>
        <begin position="1214"/>
        <end position="1258"/>
    </location>
</feature>
<keyword evidence="1" id="KW-0812">Transmembrane</keyword>
<dbReference type="InterPro" id="IPR027417">
    <property type="entry name" value="P-loop_NTPase"/>
</dbReference>
<dbReference type="CDD" id="cd00882">
    <property type="entry name" value="Ras_like_GTPase"/>
    <property type="match status" value="1"/>
</dbReference>
<dbReference type="RefSeq" id="WP_376814224.1">
    <property type="nucleotide sequence ID" value="NZ_JBHSDY010000011.1"/>
</dbReference>
<dbReference type="EMBL" id="JBHSDY010000011">
    <property type="protein sequence ID" value="MFC4299687.1"/>
    <property type="molecule type" value="Genomic_DNA"/>
</dbReference>
<organism evidence="3 4">
    <name type="scientific">Castellaniella hirudinis</name>
    <dbReference type="NCBI Taxonomy" id="1144617"/>
    <lineage>
        <taxon>Bacteria</taxon>
        <taxon>Pseudomonadati</taxon>
        <taxon>Pseudomonadota</taxon>
        <taxon>Betaproteobacteria</taxon>
        <taxon>Burkholderiales</taxon>
        <taxon>Alcaligenaceae</taxon>
        <taxon>Castellaniella</taxon>
    </lineage>
</organism>
<dbReference type="InterPro" id="IPR018392">
    <property type="entry name" value="LysM"/>
</dbReference>
<evidence type="ECO:0000313" key="4">
    <source>
        <dbReference type="Proteomes" id="UP001595756"/>
    </source>
</evidence>
<dbReference type="PANTHER" id="PTHR36153:SF1">
    <property type="entry name" value="TYPE VI SECRETION SYSTEM COMPONENT TSSM1"/>
    <property type="match status" value="1"/>
</dbReference>
<dbReference type="PROSITE" id="PS51782">
    <property type="entry name" value="LYSM"/>
    <property type="match status" value="1"/>
</dbReference>
<dbReference type="InterPro" id="IPR053156">
    <property type="entry name" value="T6SS_TssM-like"/>
</dbReference>
<dbReference type="CDD" id="cd00118">
    <property type="entry name" value="LysM"/>
    <property type="match status" value="1"/>
</dbReference>
<keyword evidence="4" id="KW-1185">Reference proteome</keyword>
<dbReference type="InterPro" id="IPR036779">
    <property type="entry name" value="LysM_dom_sf"/>
</dbReference>
<protein>
    <submittedName>
        <fullName evidence="3">Type VI secretion protein IcmF/TssM N-terminal domain-containing protein</fullName>
    </submittedName>
</protein>
<comment type="caution">
    <text evidence="3">The sequence shown here is derived from an EMBL/GenBank/DDBJ whole genome shotgun (WGS) entry which is preliminary data.</text>
</comment>
<feature type="transmembrane region" description="Helical" evidence="1">
    <location>
        <begin position="415"/>
        <end position="435"/>
    </location>
</feature>
<name>A0ABV8S3D4_9BURK</name>
<dbReference type="Pfam" id="PF01476">
    <property type="entry name" value="LysM"/>
    <property type="match status" value="1"/>
</dbReference>
<evidence type="ECO:0000256" key="1">
    <source>
        <dbReference type="SAM" id="Phobius"/>
    </source>
</evidence>
<dbReference type="SUPFAM" id="SSF52540">
    <property type="entry name" value="P-loop containing nucleoside triphosphate hydrolases"/>
    <property type="match status" value="1"/>
</dbReference>
<sequence length="1276" mass="143084">MKNLLFRLLQLIALALFSWVVMLYLSWPAWGGLAIFFGVIGAYFGIKLAKRLWLVSRSRVKLAASEAAGRLVQDKSNAQADLTHKWKEAIATLRRSSLRRFGNPVYALPWYMVIGESGVGKTTALTRSRLGSLNKGGHHFEPITQTVNCDWWFFNRAVVIDTAGRYVSASGTPEDHAEWERMLELLAKYRLKEGLNGLVLAINAEQLLQGDDALEHHGHVIRERIDQLIRLFDKRFPIFLLITKCDRIYGFEQWAQTLPAEALGQAMGYVGPLEDGDGAEARFSDQALDQITARLKQLRLDMGVKGVELSAPLLLLPEEIERLRGGLKRFLAACMGNNPYLEQPLLRGLFLSSARQDGGVLPSLLGSLIQNTDAPQVTEKGTFLQDFFERVLPADRGTFRPTIIVDRWRLATRNLAAVFWICTFAAALLFLMLSYHQTRSSLTNIRDAYPMGVLIGDQPAEQRLVTLQELLRLIELIENHERNWQTRWLAFSPDLRQLEDDIKATYVRGFRELLQRNRLEDILPTLRDKTAEGSTDYAEALLTLTRSINMTQARIDGADYDQLLKMPQAPEQLSEILGLELPANLTQAPAHMSAAYKAWSDPDDPVLLQGLEADRRALSSAITQTERFAWLVTWANKQRDLRPVTLRAFWLPGSQGPNAVSIPPALTLAGRRKIEGFLNEIEQALSNSTNYQFKRGAFEAWYQTERFNAWQSFAWSFDDGELLLANEPAWRDLVTKVDTDTSPYYAFIDRLREEFAGIPDEDLPGLMLFAREFPAMRRAASQGVSVDKAKALVETINTVGERVVRPISGNRSASASSTIRRSIRGVQAYADYAHQFDIAASLALQGTGQSYQMMADYFNLGVNPETTTSALQTTQDSLNAFRKASGFDLPDDQVIWKLIGGPLRVLTRYALEQASCYAQKEWEEKVLWKTQMAVSARETNDQLFGDKGSVWAFVDGPAKPFVLQKASQFVPARHQDYELPFSSTFMPFLNRSVDTRVEAVVRSQLAESSKGKSATILITARPIGVNEGAKAKPYSVTLSIQCAQQEITLDNFNMSVTNSFDWSPDQCGDVTLRIFIDDLTLTQRYPGPMGMARFIAEFQDGERIFTPEDFPQVSDQLEALDVRTIHVRYDFSGQEQLLNMASNLDYLADTSTPVVGATPARLAIKVPERIGQCWTEGPPEKTATPLPLYIQQRAQKRIAPPPPPPPVVKQMPERTHRVKDGDTLYSLARQYETDVQTLQQLNHLKNTDLIMKGQILKLPPAGATAGPVETGPARAS</sequence>
<dbReference type="Gene3D" id="3.10.350.10">
    <property type="entry name" value="LysM domain"/>
    <property type="match status" value="1"/>
</dbReference>
<evidence type="ECO:0000313" key="3">
    <source>
        <dbReference type="EMBL" id="MFC4299687.1"/>
    </source>
</evidence>
<evidence type="ECO:0000259" key="2">
    <source>
        <dbReference type="PROSITE" id="PS51782"/>
    </source>
</evidence>
<dbReference type="InterPro" id="IPR025743">
    <property type="entry name" value="TssM1_N"/>
</dbReference>
<dbReference type="SMART" id="SM00257">
    <property type="entry name" value="LysM"/>
    <property type="match status" value="1"/>
</dbReference>
<proteinExistence type="predicted"/>
<dbReference type="Gene3D" id="3.40.50.300">
    <property type="entry name" value="P-loop containing nucleotide triphosphate hydrolases"/>
    <property type="match status" value="1"/>
</dbReference>
<dbReference type="Proteomes" id="UP001595756">
    <property type="component" value="Unassembled WGS sequence"/>
</dbReference>